<sequence length="78" mass="9082">QRVIKLVEKMIANKQMDHLQSVKSWTPGRCVCFLVQSSLTESCPELLYKRSDGDSFSFYKVRDTYGTPCMHDVDFMQQ</sequence>
<organism evidence="1">
    <name type="scientific">Arion vulgaris</name>
    <dbReference type="NCBI Taxonomy" id="1028688"/>
    <lineage>
        <taxon>Eukaryota</taxon>
        <taxon>Metazoa</taxon>
        <taxon>Spiralia</taxon>
        <taxon>Lophotrochozoa</taxon>
        <taxon>Mollusca</taxon>
        <taxon>Gastropoda</taxon>
        <taxon>Heterobranchia</taxon>
        <taxon>Euthyneura</taxon>
        <taxon>Panpulmonata</taxon>
        <taxon>Eupulmonata</taxon>
        <taxon>Stylommatophora</taxon>
        <taxon>Helicina</taxon>
        <taxon>Arionoidea</taxon>
        <taxon>Arionidae</taxon>
        <taxon>Arion</taxon>
    </lineage>
</organism>
<gene>
    <name evidence="1" type="primary">ORF148292</name>
</gene>
<evidence type="ECO:0000313" key="1">
    <source>
        <dbReference type="EMBL" id="CEK85447.1"/>
    </source>
</evidence>
<dbReference type="AlphaFoldDB" id="A0A0B7AXW6"/>
<reference evidence="1" key="1">
    <citation type="submission" date="2014-12" db="EMBL/GenBank/DDBJ databases">
        <title>Insight into the proteome of Arion vulgaris.</title>
        <authorList>
            <person name="Aradska J."/>
            <person name="Bulat T."/>
            <person name="Smidak R."/>
            <person name="Sarate P."/>
            <person name="Gangsoo J."/>
            <person name="Sialana F."/>
            <person name="Bilban M."/>
            <person name="Lubec G."/>
        </authorList>
    </citation>
    <scope>NUCLEOTIDE SEQUENCE</scope>
    <source>
        <tissue evidence="1">Skin</tissue>
    </source>
</reference>
<accession>A0A0B7AXW6</accession>
<proteinExistence type="predicted"/>
<protein>
    <submittedName>
        <fullName evidence="1">Uncharacterized protein</fullName>
    </submittedName>
</protein>
<dbReference type="EMBL" id="HACG01038582">
    <property type="protein sequence ID" value="CEK85447.1"/>
    <property type="molecule type" value="Transcribed_RNA"/>
</dbReference>
<name>A0A0B7AXW6_9EUPU</name>
<feature type="non-terminal residue" evidence="1">
    <location>
        <position position="1"/>
    </location>
</feature>